<feature type="transmembrane region" description="Helical" evidence="4">
    <location>
        <begin position="339"/>
        <end position="359"/>
    </location>
</feature>
<dbReference type="InterPro" id="IPR046522">
    <property type="entry name" value="DUF6699"/>
</dbReference>
<reference evidence="6 7" key="2">
    <citation type="submission" date="2017-02" db="EMBL/GenBank/DDBJ databases">
        <title>A genome survey and senescence transcriptome analysis in Lentinula edodes.</title>
        <authorList>
            <person name="Sakamoto Y."/>
            <person name="Nakade K."/>
            <person name="Sato S."/>
            <person name="Yoshida Y."/>
            <person name="Miyazaki K."/>
            <person name="Natsume S."/>
            <person name="Konno N."/>
        </authorList>
    </citation>
    <scope>NUCLEOTIDE SEQUENCE [LARGE SCALE GENOMIC DNA]</scope>
    <source>
        <strain evidence="6 7">NBRC 111202</strain>
    </source>
</reference>
<feature type="region of interest" description="Disordered" evidence="3">
    <location>
        <begin position="1"/>
        <end position="101"/>
    </location>
</feature>
<name>A0A1Q3E027_LENED</name>
<dbReference type="SUPFAM" id="SSF103473">
    <property type="entry name" value="MFS general substrate transporter"/>
    <property type="match status" value="1"/>
</dbReference>
<keyword evidence="4" id="KW-1133">Transmembrane helix</keyword>
<dbReference type="InterPro" id="IPR036259">
    <property type="entry name" value="MFS_trans_sf"/>
</dbReference>
<keyword evidence="7" id="KW-1185">Reference proteome</keyword>
<feature type="compositionally biased region" description="Basic and acidic residues" evidence="3">
    <location>
        <begin position="71"/>
        <end position="85"/>
    </location>
</feature>
<feature type="transmembrane region" description="Helical" evidence="4">
    <location>
        <begin position="511"/>
        <end position="536"/>
    </location>
</feature>
<feature type="transmembrane region" description="Helical" evidence="4">
    <location>
        <begin position="433"/>
        <end position="453"/>
    </location>
</feature>
<feature type="transmembrane region" description="Helical" evidence="4">
    <location>
        <begin position="371"/>
        <end position="389"/>
    </location>
</feature>
<dbReference type="Gene3D" id="1.20.1250.20">
    <property type="entry name" value="MFS general substrate transporter like domains"/>
    <property type="match status" value="2"/>
</dbReference>
<keyword evidence="4" id="KW-0812">Transmembrane</keyword>
<feature type="transmembrane region" description="Helical" evidence="4">
    <location>
        <begin position="401"/>
        <end position="427"/>
    </location>
</feature>
<feature type="transmembrane region" description="Helical" evidence="4">
    <location>
        <begin position="574"/>
        <end position="594"/>
    </location>
</feature>
<feature type="compositionally biased region" description="Low complexity" evidence="3">
    <location>
        <begin position="14"/>
        <end position="29"/>
    </location>
</feature>
<proteinExistence type="inferred from homology"/>
<feature type="transmembrane region" description="Helical" evidence="4">
    <location>
        <begin position="601"/>
        <end position="619"/>
    </location>
</feature>
<accession>A0A1Q3E027</accession>
<dbReference type="GO" id="GO:0022857">
    <property type="term" value="F:transmembrane transporter activity"/>
    <property type="evidence" value="ECO:0007669"/>
    <property type="project" value="InterPro"/>
</dbReference>
<feature type="domain" description="DUF6699" evidence="5">
    <location>
        <begin position="165"/>
        <end position="272"/>
    </location>
</feature>
<dbReference type="EMBL" id="BDGU01000032">
    <property type="protein sequence ID" value="GAW00516.1"/>
    <property type="molecule type" value="Genomic_DNA"/>
</dbReference>
<comment type="caution">
    <text evidence="6">The sequence shown here is derived from an EMBL/GenBank/DDBJ whole genome shotgun (WGS) entry which is preliminary data.</text>
</comment>
<dbReference type="PANTHER" id="PTHR11360">
    <property type="entry name" value="MONOCARBOXYLATE TRANSPORTER"/>
    <property type="match status" value="1"/>
</dbReference>
<comment type="subcellular location">
    <subcellularLocation>
        <location evidence="1">Membrane</location>
        <topology evidence="1">Multi-pass membrane protein</topology>
    </subcellularLocation>
</comment>
<dbReference type="InterPro" id="IPR050327">
    <property type="entry name" value="Proton-linked_MCT"/>
</dbReference>
<evidence type="ECO:0000313" key="7">
    <source>
        <dbReference type="Proteomes" id="UP000188533"/>
    </source>
</evidence>
<gene>
    <name evidence="6" type="ORF">LENED_002044</name>
</gene>
<dbReference type="Pfam" id="PF20415">
    <property type="entry name" value="DUF6699"/>
    <property type="match status" value="1"/>
</dbReference>
<evidence type="ECO:0000256" key="4">
    <source>
        <dbReference type="SAM" id="Phobius"/>
    </source>
</evidence>
<evidence type="ECO:0000256" key="1">
    <source>
        <dbReference type="ARBA" id="ARBA00004141"/>
    </source>
</evidence>
<keyword evidence="4" id="KW-0472">Membrane</keyword>
<dbReference type="InterPro" id="IPR011701">
    <property type="entry name" value="MFS"/>
</dbReference>
<dbReference type="PANTHER" id="PTHR11360:SF177">
    <property type="entry name" value="RIBOFLAVIN TRANSPORTER MCH5"/>
    <property type="match status" value="1"/>
</dbReference>
<dbReference type="Proteomes" id="UP000188533">
    <property type="component" value="Unassembled WGS sequence"/>
</dbReference>
<dbReference type="Pfam" id="PF07690">
    <property type="entry name" value="MFS_1"/>
    <property type="match status" value="1"/>
</dbReference>
<organism evidence="6 7">
    <name type="scientific">Lentinula edodes</name>
    <name type="common">Shiitake mushroom</name>
    <name type="synonym">Lentinus edodes</name>
    <dbReference type="NCBI Taxonomy" id="5353"/>
    <lineage>
        <taxon>Eukaryota</taxon>
        <taxon>Fungi</taxon>
        <taxon>Dikarya</taxon>
        <taxon>Basidiomycota</taxon>
        <taxon>Agaricomycotina</taxon>
        <taxon>Agaricomycetes</taxon>
        <taxon>Agaricomycetidae</taxon>
        <taxon>Agaricales</taxon>
        <taxon>Marasmiineae</taxon>
        <taxon>Omphalotaceae</taxon>
        <taxon>Lentinula</taxon>
    </lineage>
</organism>
<feature type="transmembrane region" description="Helical" evidence="4">
    <location>
        <begin position="303"/>
        <end position="327"/>
    </location>
</feature>
<feature type="transmembrane region" description="Helical" evidence="4">
    <location>
        <begin position="465"/>
        <end position="484"/>
    </location>
</feature>
<dbReference type="AlphaFoldDB" id="A0A1Q3E027"/>
<sequence>MISTGLLTHHGEPSTSSSPHSKRYSSSASADAQKIRSSVPLKGILKKSQQGVSLRPSTPAPSAKGATQSTPEEHRSNHRRSECKSSEGSSSKPQHQHMHEPQLIKGASSVAKLNEKILKSGDNHRKHYPMHIKVPMKPEAIALTWPLMEPNTTSPRKQRRAKICFDVAFDPRKDNNVVVLEGTYRMDSIPYQTIRLPASTHCTLTEMCIFLDMEEFNHWPINVMRKDGIRCLDVLEAIHKMLQRPLTDGDVRTFGLAAAQRGTIPTDIEDHVQATKIEEIELEKDVKDSSRDLYAPPDGGWDAWGTVFGTTLVSFGTFGFVNAFGAFSDYYNEQYLTNYSATLISMIGAVQVFILYLFAGTAGALFDSIGPRYLVPTSGVIVVFSLFMLSITKPEHIYQQFLPQSVLFSLGATFSFFPSMGLMAHWFKSKIPYAMGCLASGSSVGGIVIPIMISRLIPRIGFGWTIRILAFITLACFAVGTVTIKQRRPSKPFPKSVSAFFDITAFKDPCYLFLVLGCWFTVFAVFNPFFYVGLSAEIANSGSNVNEYYLSILCATSIFGRVSPGLIAGKVGRFNILYISSLISSILILALWYTSFAQANLIAFAALYGIFSGPFFSITPSCVTEISPIERVGARIGGTFAFMASATLAGTPISGLFIKEQTKDNFDMLILFSGIMSLLRKTHSEAYNEHRTRKSRVTFKIAITRKYDDTAWLKSRDPLRLHNA</sequence>
<reference evidence="6 7" key="1">
    <citation type="submission" date="2016-08" db="EMBL/GenBank/DDBJ databases">
        <authorList>
            <consortium name="Lentinula edodes genome sequencing consortium"/>
            <person name="Sakamoto Y."/>
            <person name="Nakade K."/>
            <person name="Sato S."/>
            <person name="Yoshida Y."/>
            <person name="Miyazaki K."/>
            <person name="Natsume S."/>
            <person name="Konno N."/>
        </authorList>
    </citation>
    <scope>NUCLEOTIDE SEQUENCE [LARGE SCALE GENOMIC DNA]</scope>
    <source>
        <strain evidence="6 7">NBRC 111202</strain>
    </source>
</reference>
<feature type="compositionally biased region" description="Polar residues" evidence="3">
    <location>
        <begin position="47"/>
        <end position="56"/>
    </location>
</feature>
<dbReference type="GO" id="GO:0016020">
    <property type="term" value="C:membrane"/>
    <property type="evidence" value="ECO:0007669"/>
    <property type="project" value="UniProtKB-SubCell"/>
</dbReference>
<comment type="similarity">
    <text evidence="2">Belongs to the major facilitator superfamily. Monocarboxylate porter (TC 2.A.1.13) family.</text>
</comment>
<protein>
    <submittedName>
        <fullName evidence="6">Monocarboxylate permease-like protein</fullName>
    </submittedName>
</protein>
<evidence type="ECO:0000313" key="6">
    <source>
        <dbReference type="EMBL" id="GAW00516.1"/>
    </source>
</evidence>
<evidence type="ECO:0000259" key="5">
    <source>
        <dbReference type="Pfam" id="PF20415"/>
    </source>
</evidence>
<evidence type="ECO:0000256" key="2">
    <source>
        <dbReference type="ARBA" id="ARBA00006727"/>
    </source>
</evidence>
<feature type="transmembrane region" description="Helical" evidence="4">
    <location>
        <begin position="639"/>
        <end position="658"/>
    </location>
</feature>
<evidence type="ECO:0000256" key="3">
    <source>
        <dbReference type="SAM" id="MobiDB-lite"/>
    </source>
</evidence>